<reference evidence="17" key="2">
    <citation type="submission" date="2022-06" db="UniProtKB">
        <authorList>
            <consortium name="EnsemblMetazoa"/>
        </authorList>
    </citation>
    <scope>IDENTIFICATION</scope>
    <source>
        <strain evidence="17">p50T (Dazao)</strain>
    </source>
</reference>
<dbReference type="PROSITE" id="PS50255">
    <property type="entry name" value="CYTOCHROME_B5_2"/>
    <property type="match status" value="1"/>
</dbReference>
<dbReference type="RefSeq" id="XP_021204999.1">
    <property type="nucleotide sequence ID" value="XM_021349324.3"/>
</dbReference>
<dbReference type="InterPro" id="IPR050668">
    <property type="entry name" value="Cytochrome_b5"/>
</dbReference>
<feature type="region of interest" description="Disordered" evidence="15">
    <location>
        <begin position="92"/>
        <end position="134"/>
    </location>
</feature>
<keyword evidence="4" id="KW-0812">Transmembrane</keyword>
<comment type="subcellular location">
    <subcellularLocation>
        <location evidence="1">Endoplasmic reticulum membrane</location>
        <topology evidence="1">Single-pass membrane protein</topology>
        <orientation evidence="1">Cytoplasmic side</orientation>
    </subcellularLocation>
    <subcellularLocation>
        <location evidence="11">Microsome membrane</location>
        <topology evidence="11">Single-pass membrane protein</topology>
        <orientation evidence="11">Cytoplasmic side</orientation>
    </subcellularLocation>
</comment>
<keyword evidence="3 14" id="KW-0349">Heme</keyword>
<dbReference type="AlphaFoldDB" id="A0A8R2HNH8"/>
<name>A0A8R2HNH8_BOMMO</name>
<reference evidence="18" key="1">
    <citation type="journal article" date="2008" name="Insect Biochem. Mol. Biol.">
        <title>The genome of a lepidopteran model insect, the silkworm Bombyx mori.</title>
        <authorList>
            <consortium name="International Silkworm Genome Consortium"/>
        </authorList>
    </citation>
    <scope>NUCLEOTIDE SEQUENCE [LARGE SCALE GENOMIC DNA]</scope>
    <source>
        <strain evidence="18">p50T</strain>
    </source>
</reference>
<dbReference type="PRINTS" id="PR00363">
    <property type="entry name" value="CYTOCHROMEB5"/>
</dbReference>
<dbReference type="GO" id="GO:0005789">
    <property type="term" value="C:endoplasmic reticulum membrane"/>
    <property type="evidence" value="ECO:0007669"/>
    <property type="project" value="UniProtKB-SubCell"/>
</dbReference>
<evidence type="ECO:0000256" key="10">
    <source>
        <dbReference type="ARBA" id="ARBA00023136"/>
    </source>
</evidence>
<evidence type="ECO:0000256" key="3">
    <source>
        <dbReference type="ARBA" id="ARBA00022617"/>
    </source>
</evidence>
<dbReference type="GO" id="GO:0046872">
    <property type="term" value="F:metal ion binding"/>
    <property type="evidence" value="ECO:0007669"/>
    <property type="project" value="UniProtKB-UniRule"/>
</dbReference>
<comment type="similarity">
    <text evidence="12 14">Belongs to the cytochrome b5 family.</text>
</comment>
<proteinExistence type="inferred from homology"/>
<dbReference type="SMART" id="SM01117">
    <property type="entry name" value="Cyt-b5"/>
    <property type="match status" value="1"/>
</dbReference>
<dbReference type="Proteomes" id="UP000005204">
    <property type="component" value="Unassembled WGS sequence"/>
</dbReference>
<evidence type="ECO:0000256" key="6">
    <source>
        <dbReference type="ARBA" id="ARBA00022824"/>
    </source>
</evidence>
<organism evidence="17 18">
    <name type="scientific">Bombyx mori</name>
    <name type="common">Silk moth</name>
    <dbReference type="NCBI Taxonomy" id="7091"/>
    <lineage>
        <taxon>Eukaryota</taxon>
        <taxon>Metazoa</taxon>
        <taxon>Ecdysozoa</taxon>
        <taxon>Arthropoda</taxon>
        <taxon>Hexapoda</taxon>
        <taxon>Insecta</taxon>
        <taxon>Pterygota</taxon>
        <taxon>Neoptera</taxon>
        <taxon>Endopterygota</taxon>
        <taxon>Lepidoptera</taxon>
        <taxon>Glossata</taxon>
        <taxon>Ditrysia</taxon>
        <taxon>Bombycoidea</taxon>
        <taxon>Bombycidae</taxon>
        <taxon>Bombycinae</taxon>
        <taxon>Bombyx</taxon>
    </lineage>
</organism>
<dbReference type="PROSITE" id="PS00191">
    <property type="entry name" value="CYTOCHROME_B5_1"/>
    <property type="match status" value="1"/>
</dbReference>
<evidence type="ECO:0000256" key="2">
    <source>
        <dbReference type="ARBA" id="ARBA00022448"/>
    </source>
</evidence>
<dbReference type="SMR" id="A0A8R2HNH8"/>
<feature type="domain" description="Cytochrome b5 heme-binding" evidence="16">
    <location>
        <begin position="2"/>
        <end position="78"/>
    </location>
</feature>
<evidence type="ECO:0000256" key="5">
    <source>
        <dbReference type="ARBA" id="ARBA00022723"/>
    </source>
</evidence>
<dbReference type="PANTHER" id="PTHR19359:SF150">
    <property type="entry name" value="CYTOCHROME B5"/>
    <property type="match status" value="1"/>
</dbReference>
<dbReference type="GO" id="GO:0020037">
    <property type="term" value="F:heme binding"/>
    <property type="evidence" value="ECO:0007669"/>
    <property type="project" value="UniProtKB-UniRule"/>
</dbReference>
<keyword evidence="8" id="KW-0249">Electron transport</keyword>
<dbReference type="Pfam" id="PF00173">
    <property type="entry name" value="Cyt-b5"/>
    <property type="match status" value="1"/>
</dbReference>
<evidence type="ECO:0000256" key="8">
    <source>
        <dbReference type="ARBA" id="ARBA00022982"/>
    </source>
</evidence>
<keyword evidence="2" id="KW-0813">Transport</keyword>
<dbReference type="GeneID" id="101743544"/>
<dbReference type="InterPro" id="IPR036400">
    <property type="entry name" value="Cyt_B5-like_heme/steroid_sf"/>
</dbReference>
<dbReference type="FunFam" id="3.10.120.10:FF:000002">
    <property type="entry name" value="Cytochrome b5 type B"/>
    <property type="match status" value="1"/>
</dbReference>
<keyword evidence="18" id="KW-1185">Reference proteome</keyword>
<evidence type="ECO:0000256" key="4">
    <source>
        <dbReference type="ARBA" id="ARBA00022692"/>
    </source>
</evidence>
<keyword evidence="9 14" id="KW-0408">Iron</keyword>
<accession>A0A8R2HNH8</accession>
<evidence type="ECO:0000256" key="1">
    <source>
        <dbReference type="ARBA" id="ARBA00004131"/>
    </source>
</evidence>
<dbReference type="SUPFAM" id="SSF55856">
    <property type="entry name" value="Cytochrome b5-like heme/steroid binding domain"/>
    <property type="match status" value="1"/>
</dbReference>
<evidence type="ECO:0000313" key="17">
    <source>
        <dbReference type="EnsemblMetazoa" id="XP_021204999.1"/>
    </source>
</evidence>
<dbReference type="Gene3D" id="3.10.120.10">
    <property type="entry name" value="Cytochrome b5-like heme/steroid binding domain"/>
    <property type="match status" value="1"/>
</dbReference>
<evidence type="ECO:0000256" key="13">
    <source>
        <dbReference type="ARBA" id="ARBA00039806"/>
    </source>
</evidence>
<protein>
    <recommendedName>
        <fullName evidence="13">Cytochrome b5</fullName>
    </recommendedName>
</protein>
<evidence type="ECO:0000313" key="18">
    <source>
        <dbReference type="Proteomes" id="UP000005204"/>
    </source>
</evidence>
<evidence type="ECO:0000256" key="11">
    <source>
        <dbReference type="ARBA" id="ARBA00037877"/>
    </source>
</evidence>
<dbReference type="EnsemblMetazoa" id="XM_021349324.2">
    <property type="protein sequence ID" value="XP_021204999.1"/>
    <property type="gene ID" value="LOC101743544"/>
</dbReference>
<evidence type="ECO:0000259" key="16">
    <source>
        <dbReference type="PROSITE" id="PS50255"/>
    </source>
</evidence>
<dbReference type="InterPro" id="IPR001199">
    <property type="entry name" value="Cyt_B5-like_heme/steroid-bd"/>
</dbReference>
<evidence type="ECO:0000256" key="7">
    <source>
        <dbReference type="ARBA" id="ARBA00022848"/>
    </source>
</evidence>
<keyword evidence="10" id="KW-0472">Membrane</keyword>
<keyword evidence="5 14" id="KW-0479">Metal-binding</keyword>
<evidence type="ECO:0000256" key="14">
    <source>
        <dbReference type="RuleBase" id="RU362121"/>
    </source>
</evidence>
<sequence length="185" mass="20607">MSKNLTLDEVKKHKDEKSVWIIIHNDVYDVTKFLEEHPGGADSLLEVAGKDGTQAFEDVGHSDDARELLKKYKIGTLPPGERCKIITDCCKTRAARSSSSRNSSEKSWRTYDGSPASSRRMPCKSEYKPPTSPRVDRRISTIVVPRERCGRSPPCPPPRSSKLKWAVVALAGALLIGIVLKKYLN</sequence>
<dbReference type="KEGG" id="bmor:101743544"/>
<keyword evidence="6" id="KW-0256">Endoplasmic reticulum</keyword>
<dbReference type="InterPro" id="IPR018506">
    <property type="entry name" value="Cyt_B5_heme-BS"/>
</dbReference>
<keyword evidence="7" id="KW-0492">Microsome</keyword>
<dbReference type="PANTHER" id="PTHR19359">
    <property type="entry name" value="CYTOCHROME B5"/>
    <property type="match status" value="1"/>
</dbReference>
<evidence type="ECO:0000256" key="15">
    <source>
        <dbReference type="SAM" id="MobiDB-lite"/>
    </source>
</evidence>
<evidence type="ECO:0000256" key="12">
    <source>
        <dbReference type="ARBA" id="ARBA00038168"/>
    </source>
</evidence>
<evidence type="ECO:0000256" key="9">
    <source>
        <dbReference type="ARBA" id="ARBA00023004"/>
    </source>
</evidence>